<dbReference type="InterPro" id="IPR044730">
    <property type="entry name" value="RNase_H-like_dom_plant"/>
</dbReference>
<dbReference type="SUPFAM" id="SSF53098">
    <property type="entry name" value="Ribonuclease H-like"/>
    <property type="match status" value="1"/>
</dbReference>
<dbReference type="EMBL" id="JABEZY010000009">
    <property type="protein sequence ID" value="MBA0746757.1"/>
    <property type="molecule type" value="Genomic_DNA"/>
</dbReference>
<sequence length="169" mass="19115">MATSYGVLSSKYGHLFVRTYFGQLVMRKILITGKIFGFQRLPSQRTRSSPTSPHLAHNWVHLNTDGSIKIEDDFATIGSLVQECNSEWIFSLYRYLGCNVLEAELCGILDGLNLSLDQGFKYILIQKDSCKAVNAIQEAFVGDSKSALIRRIHQLLSKVLHWSIQHPSR</sequence>
<dbReference type="GO" id="GO:0003676">
    <property type="term" value="F:nucleic acid binding"/>
    <property type="evidence" value="ECO:0007669"/>
    <property type="project" value="InterPro"/>
</dbReference>
<comment type="caution">
    <text evidence="2">The sequence shown here is derived from an EMBL/GenBank/DDBJ whole genome shotgun (WGS) entry which is preliminary data.</text>
</comment>
<evidence type="ECO:0000313" key="2">
    <source>
        <dbReference type="EMBL" id="MBA0746757.1"/>
    </source>
</evidence>
<accession>A0A7J9CE89</accession>
<dbReference type="InterPro" id="IPR053151">
    <property type="entry name" value="RNase_H-like"/>
</dbReference>
<dbReference type="PANTHER" id="PTHR47723:SF19">
    <property type="entry name" value="POLYNUCLEOTIDYL TRANSFERASE, RIBONUCLEASE H-LIKE SUPERFAMILY PROTEIN"/>
    <property type="match status" value="1"/>
</dbReference>
<proteinExistence type="predicted"/>
<dbReference type="OrthoDB" id="958708at2759"/>
<dbReference type="GO" id="GO:0004523">
    <property type="term" value="F:RNA-DNA hybrid ribonuclease activity"/>
    <property type="evidence" value="ECO:0007669"/>
    <property type="project" value="InterPro"/>
</dbReference>
<dbReference type="InterPro" id="IPR002156">
    <property type="entry name" value="RNaseH_domain"/>
</dbReference>
<dbReference type="CDD" id="cd06222">
    <property type="entry name" value="RNase_H_like"/>
    <property type="match status" value="1"/>
</dbReference>
<dbReference type="InterPro" id="IPR036397">
    <property type="entry name" value="RNaseH_sf"/>
</dbReference>
<dbReference type="Proteomes" id="UP000593579">
    <property type="component" value="Unassembled WGS sequence"/>
</dbReference>
<dbReference type="AlphaFoldDB" id="A0A7J9CE89"/>
<dbReference type="Pfam" id="PF13456">
    <property type="entry name" value="RVT_3"/>
    <property type="match status" value="1"/>
</dbReference>
<organism evidence="2 3">
    <name type="scientific">Gossypium gossypioides</name>
    <name type="common">Mexican cotton</name>
    <name type="synonym">Selera gossypioides</name>
    <dbReference type="NCBI Taxonomy" id="34282"/>
    <lineage>
        <taxon>Eukaryota</taxon>
        <taxon>Viridiplantae</taxon>
        <taxon>Streptophyta</taxon>
        <taxon>Embryophyta</taxon>
        <taxon>Tracheophyta</taxon>
        <taxon>Spermatophyta</taxon>
        <taxon>Magnoliopsida</taxon>
        <taxon>eudicotyledons</taxon>
        <taxon>Gunneridae</taxon>
        <taxon>Pentapetalae</taxon>
        <taxon>rosids</taxon>
        <taxon>malvids</taxon>
        <taxon>Malvales</taxon>
        <taxon>Malvaceae</taxon>
        <taxon>Malvoideae</taxon>
        <taxon>Gossypium</taxon>
    </lineage>
</organism>
<protein>
    <recommendedName>
        <fullName evidence="1">RNase H type-1 domain-containing protein</fullName>
    </recommendedName>
</protein>
<feature type="domain" description="RNase H type-1" evidence="1">
    <location>
        <begin position="63"/>
        <end position="169"/>
    </location>
</feature>
<evidence type="ECO:0000313" key="3">
    <source>
        <dbReference type="Proteomes" id="UP000593579"/>
    </source>
</evidence>
<reference evidence="2 3" key="1">
    <citation type="journal article" date="2019" name="Genome Biol. Evol.">
        <title>Insights into the evolution of the New World diploid cottons (Gossypium, subgenus Houzingenia) based on genome sequencing.</title>
        <authorList>
            <person name="Grover C.E."/>
            <person name="Arick M.A. 2nd"/>
            <person name="Thrash A."/>
            <person name="Conover J.L."/>
            <person name="Sanders W.S."/>
            <person name="Peterson D.G."/>
            <person name="Frelichowski J.E."/>
            <person name="Scheffler J.A."/>
            <person name="Scheffler B.E."/>
            <person name="Wendel J.F."/>
        </authorList>
    </citation>
    <scope>NUCLEOTIDE SEQUENCE [LARGE SCALE GENOMIC DNA]</scope>
    <source>
        <strain evidence="2">5</strain>
        <tissue evidence="2">Leaf</tissue>
    </source>
</reference>
<gene>
    <name evidence="2" type="ORF">Gogos_009248</name>
</gene>
<evidence type="ECO:0000259" key="1">
    <source>
        <dbReference type="Pfam" id="PF13456"/>
    </source>
</evidence>
<dbReference type="PANTHER" id="PTHR47723">
    <property type="entry name" value="OS05G0353850 PROTEIN"/>
    <property type="match status" value="1"/>
</dbReference>
<name>A0A7J9CE89_GOSGO</name>
<keyword evidence="3" id="KW-1185">Reference proteome</keyword>
<dbReference type="Gene3D" id="3.30.420.10">
    <property type="entry name" value="Ribonuclease H-like superfamily/Ribonuclease H"/>
    <property type="match status" value="1"/>
</dbReference>
<dbReference type="InterPro" id="IPR012337">
    <property type="entry name" value="RNaseH-like_sf"/>
</dbReference>